<feature type="transmembrane region" description="Helical" evidence="7">
    <location>
        <begin position="39"/>
        <end position="59"/>
    </location>
</feature>
<accession>A0A318J7A0</accession>
<reference evidence="8 9" key="1">
    <citation type="submission" date="2018-05" db="EMBL/GenBank/DDBJ databases">
        <title>Comparative genomics of bacterial root endophytes of switchgrass collected from native prairies over two seasons.</title>
        <authorList>
            <person name="Tang Y."/>
        </authorList>
    </citation>
    <scope>NUCLEOTIDE SEQUENCE [LARGE SCALE GENOMIC DNA]</scope>
    <source>
        <strain evidence="8 9">NFIX32</strain>
    </source>
</reference>
<feature type="transmembrane region" description="Helical" evidence="7">
    <location>
        <begin position="6"/>
        <end position="27"/>
    </location>
</feature>
<organism evidence="8 9">
    <name type="scientific">Burkholderia pyrrocinia</name>
    <name type="common">Pseudomonas pyrrocinia</name>
    <dbReference type="NCBI Taxonomy" id="60550"/>
    <lineage>
        <taxon>Bacteria</taxon>
        <taxon>Pseudomonadati</taxon>
        <taxon>Pseudomonadota</taxon>
        <taxon>Betaproteobacteria</taxon>
        <taxon>Burkholderiales</taxon>
        <taxon>Burkholderiaceae</taxon>
        <taxon>Burkholderia</taxon>
        <taxon>Burkholderia cepacia complex</taxon>
    </lineage>
</organism>
<keyword evidence="8" id="KW-0969">Cilium</keyword>
<comment type="caution">
    <text evidence="8">The sequence shown here is derived from an EMBL/GenBank/DDBJ whole genome shotgun (WGS) entry which is preliminary data.</text>
</comment>
<dbReference type="PANTHER" id="PTHR30065:SF1">
    <property type="entry name" value="SURFACE PRESENTATION OF ANTIGENS PROTEIN SPAR"/>
    <property type="match status" value="1"/>
</dbReference>
<evidence type="ECO:0000256" key="7">
    <source>
        <dbReference type="SAM" id="Phobius"/>
    </source>
</evidence>
<feature type="transmembrane region" description="Helical" evidence="7">
    <location>
        <begin position="119"/>
        <end position="147"/>
    </location>
</feature>
<keyword evidence="5 7" id="KW-1133">Transmembrane helix</keyword>
<dbReference type="Proteomes" id="UP000247755">
    <property type="component" value="Unassembled WGS sequence"/>
</dbReference>
<dbReference type="GO" id="GO:0005886">
    <property type="term" value="C:plasma membrane"/>
    <property type="evidence" value="ECO:0007669"/>
    <property type="project" value="UniProtKB-SubCell"/>
</dbReference>
<evidence type="ECO:0000313" key="9">
    <source>
        <dbReference type="Proteomes" id="UP000247755"/>
    </source>
</evidence>
<evidence type="ECO:0000256" key="6">
    <source>
        <dbReference type="ARBA" id="ARBA00023136"/>
    </source>
</evidence>
<evidence type="ECO:0000313" key="8">
    <source>
        <dbReference type="EMBL" id="PXX35459.1"/>
    </source>
</evidence>
<protein>
    <submittedName>
        <fullName evidence="8">Flagellar biosynthetic protein FliR</fullName>
    </submittedName>
</protein>
<evidence type="ECO:0000256" key="3">
    <source>
        <dbReference type="ARBA" id="ARBA00022475"/>
    </source>
</evidence>
<sequence>MTAESFVGWSTAALLLSLRIGPLLVLAPPFSRLRIPARIRICLALALAGAFATPLPAVLRDDHAALVECAISELALGFALAFPFQVAFAALSLAGRALDVQAGFGLAMVIDPGSRERAPLFGTLLTLGAGAIFFASGAHLELLRLIAASIDRMPPGTARFIASPHAFIGYFAAAMGIGIGAVAAAMLALFLIDLSIAFLSRTLPQMNALMLGLQVKAIAAIAVTALSIGLLAPVALRLLRAALEFALALGGN</sequence>
<dbReference type="PRINTS" id="PR00953">
    <property type="entry name" value="TYPE3IMRPROT"/>
</dbReference>
<feature type="transmembrane region" description="Helical" evidence="7">
    <location>
        <begin position="74"/>
        <end position="98"/>
    </location>
</feature>
<comment type="subcellular location">
    <subcellularLocation>
        <location evidence="1">Cell membrane</location>
        <topology evidence="1">Multi-pass membrane protein</topology>
    </subcellularLocation>
</comment>
<keyword evidence="8" id="KW-0966">Cell projection</keyword>
<dbReference type="PANTHER" id="PTHR30065">
    <property type="entry name" value="FLAGELLAR BIOSYNTHETIC PROTEIN FLIR"/>
    <property type="match status" value="1"/>
</dbReference>
<dbReference type="Pfam" id="PF01311">
    <property type="entry name" value="Bac_export_1"/>
    <property type="match status" value="1"/>
</dbReference>
<proteinExistence type="inferred from homology"/>
<keyword evidence="3" id="KW-1003">Cell membrane</keyword>
<dbReference type="AlphaFoldDB" id="A0A318J7A0"/>
<name>A0A318J7A0_BURPY</name>
<evidence type="ECO:0000256" key="5">
    <source>
        <dbReference type="ARBA" id="ARBA00022989"/>
    </source>
</evidence>
<evidence type="ECO:0000256" key="2">
    <source>
        <dbReference type="ARBA" id="ARBA00009772"/>
    </source>
</evidence>
<keyword evidence="4 7" id="KW-0812">Transmembrane</keyword>
<dbReference type="GO" id="GO:0006605">
    <property type="term" value="P:protein targeting"/>
    <property type="evidence" value="ECO:0007669"/>
    <property type="project" value="InterPro"/>
</dbReference>
<dbReference type="InterPro" id="IPR002010">
    <property type="entry name" value="T3SS_IM_R"/>
</dbReference>
<dbReference type="RefSeq" id="WP_072437346.1">
    <property type="nucleotide sequence ID" value="NZ_QJJY01000006.1"/>
</dbReference>
<evidence type="ECO:0000256" key="1">
    <source>
        <dbReference type="ARBA" id="ARBA00004651"/>
    </source>
</evidence>
<dbReference type="EMBL" id="QJJY01000006">
    <property type="protein sequence ID" value="PXX35459.1"/>
    <property type="molecule type" value="Genomic_DNA"/>
</dbReference>
<comment type="similarity">
    <text evidence="2">Belongs to the FliR/MopE/SpaR family.</text>
</comment>
<feature type="transmembrane region" description="Helical" evidence="7">
    <location>
        <begin position="167"/>
        <end position="192"/>
    </location>
</feature>
<evidence type="ECO:0000256" key="4">
    <source>
        <dbReference type="ARBA" id="ARBA00022692"/>
    </source>
</evidence>
<gene>
    <name evidence="8" type="ORF">NA66_100699</name>
</gene>
<keyword evidence="8" id="KW-0282">Flagellum</keyword>
<feature type="transmembrane region" description="Helical" evidence="7">
    <location>
        <begin position="213"/>
        <end position="236"/>
    </location>
</feature>
<keyword evidence="6 7" id="KW-0472">Membrane</keyword>